<keyword evidence="1" id="KW-1188">Viral release from host cell</keyword>
<protein>
    <submittedName>
        <fullName evidence="3">Terminase large subunit</fullName>
    </submittedName>
</protein>
<gene>
    <name evidence="3" type="ORF">JDFR1000234_14</name>
</gene>
<name>A0A1S5Y314_9VIRU</name>
<reference evidence="3" key="1">
    <citation type="journal article" date="2017" name="MBio">
        <title>Viruses in the Oceanic Basement.</title>
        <authorList>
            <person name="Nigro O.D."/>
            <person name="Jungbluth S.P."/>
            <person name="Steward G.F."/>
            <person name="Rappe M.S."/>
        </authorList>
    </citation>
    <scope>NUCLEOTIDE SEQUENCE</scope>
    <source>
        <strain evidence="3">JdFR1000234</strain>
    </source>
</reference>
<proteinExistence type="predicted"/>
<sequence length="452" mass="51784">MDDIERLRELARKYPVKFCNVISKAVLGRELYDYQAKFIADTNRRICFVSGRQIGKTTATALKALVFAFTEDDKVVLILSKSLRQSKIMFERIRMFLLAIDALADYTFRMTINEIQLKNGSRIYCIPVGRTAEAARGYTADMIIADEAAYVPDLVFEAMMPSLAVTGGYLLLLGTPGGKTGFFYRAWMTEEGWSKYRVTCYDCPRIPKEFIEEYRHLVTEARFKREILAEFVEVEDMFFPIPVIEDLMVLPKRYSKPQKGFRYIAGLDIARHGKDETVLAIVGIAPDGHYELHAYYRRAKSTITQIVKFVLEKMEHWNVEKLIVDITGMGVGSYDILREFIPKSKLKGITMSVKKKKDLYDNLLKLIENHKIYFFEDDMLIEQFSNFEIQSHSVYGIIAKKGSGRDDIVDAIALAVYGAKKGGTFHYLKRSLDRLAPGGFLSWLAEELGKRK</sequence>
<dbReference type="Gene3D" id="3.40.50.300">
    <property type="entry name" value="P-loop containing nucleotide triphosphate hydrolases"/>
    <property type="match status" value="1"/>
</dbReference>
<evidence type="ECO:0000313" key="3">
    <source>
        <dbReference type="EMBL" id="AQQ75489.1"/>
    </source>
</evidence>
<accession>A0A1S5Y314</accession>
<dbReference type="InterPro" id="IPR027417">
    <property type="entry name" value="P-loop_NTPase"/>
</dbReference>
<dbReference type="EMBL" id="KY229235">
    <property type="protein sequence ID" value="AQQ75489.1"/>
    <property type="molecule type" value="Genomic_DNA"/>
</dbReference>
<dbReference type="InterPro" id="IPR035421">
    <property type="entry name" value="Terminase_6C"/>
</dbReference>
<organism evidence="3">
    <name type="scientific">uncultured archaeal virus</name>
    <dbReference type="NCBI Taxonomy" id="1960247"/>
    <lineage>
        <taxon>Viruses</taxon>
        <taxon>environmental samples</taxon>
    </lineage>
</organism>
<evidence type="ECO:0000256" key="1">
    <source>
        <dbReference type="ARBA" id="ARBA00022612"/>
    </source>
</evidence>
<evidence type="ECO:0000259" key="2">
    <source>
        <dbReference type="Pfam" id="PF17289"/>
    </source>
</evidence>
<feature type="domain" description="Terminase large subunit gp17-like C-terminal" evidence="2">
    <location>
        <begin position="266"/>
        <end position="415"/>
    </location>
</feature>
<dbReference type="Pfam" id="PF17289">
    <property type="entry name" value="Terminase_6C"/>
    <property type="match status" value="1"/>
</dbReference>
<dbReference type="Pfam" id="PF03237">
    <property type="entry name" value="Terminase_6N"/>
    <property type="match status" value="1"/>
</dbReference>
<dbReference type="Gene3D" id="3.30.420.240">
    <property type="match status" value="1"/>
</dbReference>